<feature type="domain" description="Peptidase S26" evidence="4">
    <location>
        <begin position="15"/>
        <end position="171"/>
    </location>
</feature>
<evidence type="ECO:0000313" key="5">
    <source>
        <dbReference type="EMBL" id="MDY5168704.1"/>
    </source>
</evidence>
<dbReference type="Gene3D" id="2.10.109.10">
    <property type="entry name" value="Umud Fragment, subunit A"/>
    <property type="match status" value="1"/>
</dbReference>
<keyword evidence="3" id="KW-0472">Membrane</keyword>
<feature type="transmembrane region" description="Helical" evidence="3">
    <location>
        <begin position="12"/>
        <end position="30"/>
    </location>
</feature>
<dbReference type="NCBIfam" id="TIGR02227">
    <property type="entry name" value="sigpep_I_bact"/>
    <property type="match status" value="1"/>
</dbReference>
<dbReference type="GO" id="GO:0006465">
    <property type="term" value="P:signal peptide processing"/>
    <property type="evidence" value="ECO:0007669"/>
    <property type="project" value="InterPro"/>
</dbReference>
<keyword evidence="3" id="KW-0812">Transmembrane</keyword>
<comment type="subcellular location">
    <subcellularLocation>
        <location evidence="1">Cell membrane</location>
        <topology evidence="1">Single-pass type II membrane protein</topology>
    </subcellularLocation>
    <subcellularLocation>
        <location evidence="3">Membrane</location>
        <topology evidence="3">Single-pass type II membrane protein</topology>
    </subcellularLocation>
</comment>
<reference evidence="6 7" key="1">
    <citation type="submission" date="2018-05" db="EMBL/GenBank/DDBJ databases">
        <title>Genomic Encyclopedia of Type Strains, Phase IV (KMG-IV): sequencing the most valuable type-strain genomes for metagenomic binning, comparative biology and taxonomic classification.</title>
        <authorList>
            <person name="Goeker M."/>
        </authorList>
    </citation>
    <scope>NUCLEOTIDE SEQUENCE [LARGE SCALE GENOMIC DNA]</scope>
    <source>
        <strain evidence="6 7">JC118</strain>
    </source>
</reference>
<dbReference type="Proteomes" id="UP001276902">
    <property type="component" value="Unassembled WGS sequence"/>
</dbReference>
<dbReference type="InterPro" id="IPR036286">
    <property type="entry name" value="LexA/Signal_pep-like_sf"/>
</dbReference>
<evidence type="ECO:0000313" key="6">
    <source>
        <dbReference type="EMBL" id="PXX74508.1"/>
    </source>
</evidence>
<dbReference type="AlphaFoldDB" id="A0A318KH57"/>
<name>A0A318KH57_9FIRM</name>
<keyword evidence="7" id="KW-1185">Reference proteome</keyword>
<dbReference type="SUPFAM" id="SSF51306">
    <property type="entry name" value="LexA/Signal peptidase"/>
    <property type="match status" value="1"/>
</dbReference>
<comment type="caution">
    <text evidence="6">The sequence shown here is derived from an EMBL/GenBank/DDBJ whole genome shotgun (WGS) entry which is preliminary data.</text>
</comment>
<evidence type="ECO:0000313" key="7">
    <source>
        <dbReference type="Proteomes" id="UP000247612"/>
    </source>
</evidence>
<organism evidence="6 7">
    <name type="scientific">Dielma fastidiosa</name>
    <dbReference type="NCBI Taxonomy" id="1034346"/>
    <lineage>
        <taxon>Bacteria</taxon>
        <taxon>Bacillati</taxon>
        <taxon>Bacillota</taxon>
        <taxon>Erysipelotrichia</taxon>
        <taxon>Erysipelotrichales</taxon>
        <taxon>Erysipelotrichaceae</taxon>
        <taxon>Dielma</taxon>
    </lineage>
</organism>
<keyword evidence="3 5" id="KW-0378">Hydrolase</keyword>
<reference evidence="5" key="2">
    <citation type="submission" date="2022-03" db="EMBL/GenBank/DDBJ databases">
        <title>First case of bacteraemia caused by Dielma fastidiosa in a patient hospitalised with diverticulitis.</title>
        <authorList>
            <person name="Forman-Ankjaer B."/>
            <person name="Hvid-Jensen F."/>
            <person name="Kobel C.M."/>
            <person name="Greve T."/>
        </authorList>
    </citation>
    <scope>NUCLEOTIDE SEQUENCE</scope>
    <source>
        <strain evidence="5">AUH_DF_2021</strain>
    </source>
</reference>
<dbReference type="PANTHER" id="PTHR43390">
    <property type="entry name" value="SIGNAL PEPTIDASE I"/>
    <property type="match status" value="1"/>
</dbReference>
<keyword evidence="3" id="KW-1133">Transmembrane helix</keyword>
<protein>
    <recommendedName>
        <fullName evidence="3">Signal peptidase I</fullName>
        <ecNumber evidence="3">3.4.21.89</ecNumber>
    </recommendedName>
</protein>
<dbReference type="PANTHER" id="PTHR43390:SF1">
    <property type="entry name" value="CHLOROPLAST PROCESSING PEPTIDASE"/>
    <property type="match status" value="1"/>
</dbReference>
<dbReference type="EC" id="3.4.21.89" evidence="3"/>
<dbReference type="InterPro" id="IPR019533">
    <property type="entry name" value="Peptidase_S26"/>
</dbReference>
<evidence type="ECO:0000256" key="3">
    <source>
        <dbReference type="RuleBase" id="RU362042"/>
    </source>
</evidence>
<comment type="similarity">
    <text evidence="2 3">Belongs to the peptidase S26 family.</text>
</comment>
<dbReference type="Pfam" id="PF10502">
    <property type="entry name" value="Peptidase_S26"/>
    <property type="match status" value="1"/>
</dbReference>
<dbReference type="EMBL" id="JALDAW010000016">
    <property type="protein sequence ID" value="MDY5168704.1"/>
    <property type="molecule type" value="Genomic_DNA"/>
</dbReference>
<evidence type="ECO:0000259" key="4">
    <source>
        <dbReference type="Pfam" id="PF10502"/>
    </source>
</evidence>
<dbReference type="Proteomes" id="UP000247612">
    <property type="component" value="Unassembled WGS sequence"/>
</dbReference>
<dbReference type="RefSeq" id="WP_022938934.1">
    <property type="nucleotide sequence ID" value="NZ_BAABZA010000003.1"/>
</dbReference>
<dbReference type="GO" id="GO:0005886">
    <property type="term" value="C:plasma membrane"/>
    <property type="evidence" value="ECO:0007669"/>
    <property type="project" value="UniProtKB-SubCell"/>
</dbReference>
<dbReference type="GO" id="GO:0009003">
    <property type="term" value="F:signal peptidase activity"/>
    <property type="evidence" value="ECO:0007669"/>
    <property type="project" value="UniProtKB-EC"/>
</dbReference>
<comment type="catalytic activity">
    <reaction evidence="3">
        <text>Cleavage of hydrophobic, N-terminal signal or leader sequences from secreted and periplasmic proteins.</text>
        <dbReference type="EC" id="3.4.21.89"/>
    </reaction>
</comment>
<evidence type="ECO:0000256" key="2">
    <source>
        <dbReference type="ARBA" id="ARBA00009370"/>
    </source>
</evidence>
<dbReference type="STRING" id="1034346.GCA_000313565_02649"/>
<dbReference type="PRINTS" id="PR00727">
    <property type="entry name" value="LEADERPTASE"/>
</dbReference>
<keyword evidence="3" id="KW-0645">Protease</keyword>
<dbReference type="GO" id="GO:0004252">
    <property type="term" value="F:serine-type endopeptidase activity"/>
    <property type="evidence" value="ECO:0007669"/>
    <property type="project" value="InterPro"/>
</dbReference>
<sequence length="183" mass="21009">MTKETCYKFIKTIFTYGSLVFVIGLAAWIIRDFCMIDVVIQGQEMTPTIDEGTTGVTFLWHEDFQRGDLVLIKQPGGQGYAIRRIIALPNETVSCVDEVIYVNGEPLDEDYLDADYVKKMQRRYGYFTRDFNEVELWTNEYFLLGDNRIAAQETDSRALGAYTENSLKGKNLILLSPNFEVIK</sequence>
<proteinExistence type="inferred from homology"/>
<gene>
    <name evidence="5" type="primary">lepB</name>
    <name evidence="6" type="ORF">DES51_12413</name>
    <name evidence="5" type="ORF">MQE39_11320</name>
</gene>
<accession>A0A318KH57</accession>
<evidence type="ECO:0000256" key="1">
    <source>
        <dbReference type="ARBA" id="ARBA00004401"/>
    </source>
</evidence>
<dbReference type="EMBL" id="QJKH01000024">
    <property type="protein sequence ID" value="PXX74508.1"/>
    <property type="molecule type" value="Genomic_DNA"/>
</dbReference>
<dbReference type="InterPro" id="IPR000223">
    <property type="entry name" value="Pept_S26A_signal_pept_1"/>
</dbReference>